<organism evidence="2 3">
    <name type="scientific">Deinococcus rubellus</name>
    <dbReference type="NCBI Taxonomy" id="1889240"/>
    <lineage>
        <taxon>Bacteria</taxon>
        <taxon>Thermotogati</taxon>
        <taxon>Deinococcota</taxon>
        <taxon>Deinococci</taxon>
        <taxon>Deinococcales</taxon>
        <taxon>Deinococcaceae</taxon>
        <taxon>Deinococcus</taxon>
    </lineage>
</organism>
<gene>
    <name evidence="2" type="ORF">N0D28_05630</name>
</gene>
<dbReference type="EMBL" id="CP104213">
    <property type="protein sequence ID" value="UWX65137.1"/>
    <property type="molecule type" value="Genomic_DNA"/>
</dbReference>
<accession>A0ABY5YLB3</accession>
<proteinExistence type="predicted"/>
<evidence type="ECO:0000313" key="3">
    <source>
        <dbReference type="Proteomes" id="UP001060261"/>
    </source>
</evidence>
<evidence type="ECO:0000313" key="2">
    <source>
        <dbReference type="EMBL" id="UWX65137.1"/>
    </source>
</evidence>
<dbReference type="Proteomes" id="UP001060261">
    <property type="component" value="Chromosome"/>
</dbReference>
<sequence>MTEAKVSSEKSQSRRPARPRSKQADTAAGAVQTAEPKAPGPSRAKGVKAAASSPSSPAGTRPRSASAKQASRSRAATGPGLSDWLSLGLTLLLVTAAAALYQWRGEARLSPVPAAHSQPAPGTR</sequence>
<protein>
    <submittedName>
        <fullName evidence="2">Uncharacterized protein</fullName>
    </submittedName>
</protein>
<name>A0ABY5YLB3_9DEIO</name>
<feature type="compositionally biased region" description="Basic and acidic residues" evidence="1">
    <location>
        <begin position="1"/>
        <end position="12"/>
    </location>
</feature>
<keyword evidence="3" id="KW-1185">Reference proteome</keyword>
<feature type="region of interest" description="Disordered" evidence="1">
    <location>
        <begin position="1"/>
        <end position="81"/>
    </location>
</feature>
<feature type="compositionally biased region" description="Low complexity" evidence="1">
    <location>
        <begin position="49"/>
        <end position="81"/>
    </location>
</feature>
<evidence type="ECO:0000256" key="1">
    <source>
        <dbReference type="SAM" id="MobiDB-lite"/>
    </source>
</evidence>
<reference evidence="2" key="1">
    <citation type="submission" date="2022-09" db="EMBL/GenBank/DDBJ databases">
        <title>genome sequence of Deinococcus rubellus.</title>
        <authorList>
            <person name="Srinivasan S."/>
        </authorList>
    </citation>
    <scope>NUCLEOTIDE SEQUENCE</scope>
    <source>
        <strain evidence="2">Ant6</strain>
    </source>
</reference>
<dbReference type="RefSeq" id="WP_260561394.1">
    <property type="nucleotide sequence ID" value="NZ_BAABEC010000015.1"/>
</dbReference>